<gene>
    <name evidence="3" type="ORF">Fcan01_08749</name>
</gene>
<protein>
    <submittedName>
        <fullName evidence="3">Uncharacterized protein</fullName>
    </submittedName>
</protein>
<accession>A0A226EIM2</accession>
<dbReference type="OrthoDB" id="6510033at2759"/>
<sequence>MSEGRRISSRRKVPTDRYGDFVGPPLPRKPRTQSANQTQVEESVSLGLTVKSTTKQRRIDLESKREVAKLESEHREVRKQHQTSELIASGLKKDVDGVMEVILSLHEKDEDDDRENKIEQEEVKLTKLVEALRTAEQDRDMKMINLQFSEEALKSKKAILQEEAEVEKLEVELEEEEEQQRKSIEGLSKGDKVELISNCAASAGDHTFAKLLEKKMRISAQNQESIPVDDLGATEKEKKVQPDDDDDDDLISEEEDAESEPEDREEFEQLRLRFARLIAMATALPHNQSVNSNKMMARQIQGRDLPTFTGKPEEWPPFITSYETSTKTCKFSDGENLIRLQRCLKGEALKTVQCLLVDGKGVNEAIRKLRARKLVLI</sequence>
<evidence type="ECO:0000256" key="2">
    <source>
        <dbReference type="SAM" id="MobiDB-lite"/>
    </source>
</evidence>
<dbReference type="AlphaFoldDB" id="A0A226EIM2"/>
<reference evidence="3 4" key="1">
    <citation type="submission" date="2015-12" db="EMBL/GenBank/DDBJ databases">
        <title>The genome of Folsomia candida.</title>
        <authorList>
            <person name="Faddeeva A."/>
            <person name="Derks M.F."/>
            <person name="Anvar Y."/>
            <person name="Smit S."/>
            <person name="Van Straalen N."/>
            <person name="Roelofs D."/>
        </authorList>
    </citation>
    <scope>NUCLEOTIDE SEQUENCE [LARGE SCALE GENOMIC DNA]</scope>
    <source>
        <strain evidence="3 4">VU population</strain>
        <tissue evidence="3">Whole body</tissue>
    </source>
</reference>
<feature type="compositionally biased region" description="Acidic residues" evidence="2">
    <location>
        <begin position="243"/>
        <end position="266"/>
    </location>
</feature>
<organism evidence="3 4">
    <name type="scientific">Folsomia candida</name>
    <name type="common">Springtail</name>
    <dbReference type="NCBI Taxonomy" id="158441"/>
    <lineage>
        <taxon>Eukaryota</taxon>
        <taxon>Metazoa</taxon>
        <taxon>Ecdysozoa</taxon>
        <taxon>Arthropoda</taxon>
        <taxon>Hexapoda</taxon>
        <taxon>Collembola</taxon>
        <taxon>Entomobryomorpha</taxon>
        <taxon>Isotomoidea</taxon>
        <taxon>Isotomidae</taxon>
        <taxon>Proisotominae</taxon>
        <taxon>Folsomia</taxon>
    </lineage>
</organism>
<feature type="coiled-coil region" evidence="1">
    <location>
        <begin position="118"/>
        <end position="186"/>
    </location>
</feature>
<name>A0A226EIM2_FOLCA</name>
<proteinExistence type="predicted"/>
<comment type="caution">
    <text evidence="3">The sequence shown here is derived from an EMBL/GenBank/DDBJ whole genome shotgun (WGS) entry which is preliminary data.</text>
</comment>
<evidence type="ECO:0000256" key="1">
    <source>
        <dbReference type="SAM" id="Coils"/>
    </source>
</evidence>
<evidence type="ECO:0000313" key="3">
    <source>
        <dbReference type="EMBL" id="OXA56396.1"/>
    </source>
</evidence>
<dbReference type="Proteomes" id="UP000198287">
    <property type="component" value="Unassembled WGS sequence"/>
</dbReference>
<dbReference type="EMBL" id="LNIX01000004">
    <property type="protein sequence ID" value="OXA56396.1"/>
    <property type="molecule type" value="Genomic_DNA"/>
</dbReference>
<keyword evidence="4" id="KW-1185">Reference proteome</keyword>
<evidence type="ECO:0000313" key="4">
    <source>
        <dbReference type="Proteomes" id="UP000198287"/>
    </source>
</evidence>
<feature type="region of interest" description="Disordered" evidence="2">
    <location>
        <begin position="223"/>
        <end position="266"/>
    </location>
</feature>
<feature type="region of interest" description="Disordered" evidence="2">
    <location>
        <begin position="1"/>
        <end position="49"/>
    </location>
</feature>
<feature type="compositionally biased region" description="Basic and acidic residues" evidence="2">
    <location>
        <begin position="233"/>
        <end position="242"/>
    </location>
</feature>
<feature type="compositionally biased region" description="Polar residues" evidence="2">
    <location>
        <begin position="32"/>
        <end position="42"/>
    </location>
</feature>
<keyword evidence="1" id="KW-0175">Coiled coil</keyword>